<keyword evidence="7" id="KW-0812">Transmembrane</keyword>
<keyword evidence="7" id="KW-0472">Membrane</keyword>
<evidence type="ECO:0000256" key="5">
    <source>
        <dbReference type="ARBA" id="ARBA00022968"/>
    </source>
</evidence>
<evidence type="ECO:0000256" key="7">
    <source>
        <dbReference type="SAM" id="Phobius"/>
    </source>
</evidence>
<feature type="domain" description="Exostosin GT47" evidence="8">
    <location>
        <begin position="104"/>
        <end position="403"/>
    </location>
</feature>
<protein>
    <submittedName>
        <fullName evidence="9">Glucuronoxylan glucuronosyltransferase F8H</fullName>
    </submittedName>
</protein>
<keyword evidence="4" id="KW-0808">Transferase</keyword>
<dbReference type="GO" id="GO:0000139">
    <property type="term" value="C:Golgi membrane"/>
    <property type="evidence" value="ECO:0007669"/>
    <property type="project" value="UniProtKB-SubCell"/>
</dbReference>
<feature type="transmembrane region" description="Helical" evidence="7">
    <location>
        <begin position="36"/>
        <end position="58"/>
    </location>
</feature>
<keyword evidence="10" id="KW-1185">Reference proteome</keyword>
<keyword evidence="6" id="KW-0333">Golgi apparatus</keyword>
<dbReference type="InterPro" id="IPR004263">
    <property type="entry name" value="Exostosin"/>
</dbReference>
<dbReference type="InterPro" id="IPR040911">
    <property type="entry name" value="Exostosin_GT47"/>
</dbReference>
<evidence type="ECO:0000256" key="2">
    <source>
        <dbReference type="ARBA" id="ARBA00010271"/>
    </source>
</evidence>
<dbReference type="EMBL" id="JBANAX010000343">
    <property type="protein sequence ID" value="KAL1213367.1"/>
    <property type="molecule type" value="Genomic_DNA"/>
</dbReference>
<dbReference type="PANTHER" id="PTHR11062:SF393">
    <property type="entry name" value="GLUCURONOXYLAN GLUCURONOSYLTRANSFERASE F8H-RELATED"/>
    <property type="match status" value="1"/>
</dbReference>
<dbReference type="GO" id="GO:0016757">
    <property type="term" value="F:glycosyltransferase activity"/>
    <property type="evidence" value="ECO:0007669"/>
    <property type="project" value="UniProtKB-KW"/>
</dbReference>
<dbReference type="Proteomes" id="UP001558713">
    <property type="component" value="Unassembled WGS sequence"/>
</dbReference>
<reference evidence="9 10" key="1">
    <citation type="submission" date="2024-04" db="EMBL/GenBank/DDBJ databases">
        <title>Genome assembly C_amara_ONT_v2.</title>
        <authorList>
            <person name="Yant L."/>
            <person name="Moore C."/>
            <person name="Slenker M."/>
        </authorList>
    </citation>
    <scope>NUCLEOTIDE SEQUENCE [LARGE SCALE GENOMIC DNA]</scope>
    <source>
        <tissue evidence="9">Leaf</tissue>
    </source>
</reference>
<keyword evidence="7" id="KW-1133">Transmembrane helix</keyword>
<keyword evidence="5" id="KW-0735">Signal-anchor</keyword>
<sequence length="460" mass="52760">MSLDIKRPNINKTKKKTGFIVKMQLNNNRGGKKRNLFFFFFTNYYRWILWFFLSLYFFTSFFAGDQSSPSIHLLSNHKTSSSLPSRALIESSVIKTISTGVFTGMKIYVYDLPASFNVDWVTKSDRCSSHLFAAEVAIHRALLSDSSVRTLNPEEADFFFVPVYVSCNFSTSNGFPSLSHARSLLSSAVDFLSVRYPFWNRTHGSDHIFVASHDFGACFHAMEDMAIEEGIPEFLKRSIILQTFGVNYKHPCQEVEHVVIPPYIPPESVQRAIDKAPANGRRDIWAFFRGKMEVNPKNISGHFYSKGVRTAILKKYGGKRRFYLNRHRFAGYRSEIVRSVFCLCPLGWSPWSPRLVESAVLGCVPVVIADGIHLPFAEAVRWPEISLTVAEKDVKNLRKILEHVAVTNLSEIQRNLREPAFKRALLYNFPMREGDATWHILEALRSKLDRSYRRSRVLSQ</sequence>
<gene>
    <name evidence="9" type="ORF">V5N11_025910</name>
</gene>
<keyword evidence="3" id="KW-0328">Glycosyltransferase</keyword>
<evidence type="ECO:0000256" key="4">
    <source>
        <dbReference type="ARBA" id="ARBA00022679"/>
    </source>
</evidence>
<dbReference type="PANTHER" id="PTHR11062">
    <property type="entry name" value="EXOSTOSIN HEPARAN SULFATE GLYCOSYLTRANSFERASE -RELATED"/>
    <property type="match status" value="1"/>
</dbReference>
<accession>A0ABD1B3X7</accession>
<evidence type="ECO:0000256" key="6">
    <source>
        <dbReference type="ARBA" id="ARBA00023034"/>
    </source>
</evidence>
<evidence type="ECO:0000313" key="9">
    <source>
        <dbReference type="EMBL" id="KAL1213367.1"/>
    </source>
</evidence>
<evidence type="ECO:0000256" key="3">
    <source>
        <dbReference type="ARBA" id="ARBA00022676"/>
    </source>
</evidence>
<evidence type="ECO:0000259" key="8">
    <source>
        <dbReference type="Pfam" id="PF03016"/>
    </source>
</evidence>
<evidence type="ECO:0000313" key="10">
    <source>
        <dbReference type="Proteomes" id="UP001558713"/>
    </source>
</evidence>
<comment type="subcellular location">
    <subcellularLocation>
        <location evidence="1">Golgi apparatus membrane</location>
        <topology evidence="1">Single-pass type II membrane protein</topology>
    </subcellularLocation>
</comment>
<comment type="similarity">
    <text evidence="2">Belongs to the glycosyltransferase 47 family.</text>
</comment>
<organism evidence="9 10">
    <name type="scientific">Cardamine amara subsp. amara</name>
    <dbReference type="NCBI Taxonomy" id="228776"/>
    <lineage>
        <taxon>Eukaryota</taxon>
        <taxon>Viridiplantae</taxon>
        <taxon>Streptophyta</taxon>
        <taxon>Embryophyta</taxon>
        <taxon>Tracheophyta</taxon>
        <taxon>Spermatophyta</taxon>
        <taxon>Magnoliopsida</taxon>
        <taxon>eudicotyledons</taxon>
        <taxon>Gunneridae</taxon>
        <taxon>Pentapetalae</taxon>
        <taxon>rosids</taxon>
        <taxon>malvids</taxon>
        <taxon>Brassicales</taxon>
        <taxon>Brassicaceae</taxon>
        <taxon>Cardamineae</taxon>
        <taxon>Cardamine</taxon>
    </lineage>
</organism>
<proteinExistence type="inferred from homology"/>
<comment type="caution">
    <text evidence="9">The sequence shown here is derived from an EMBL/GenBank/DDBJ whole genome shotgun (WGS) entry which is preliminary data.</text>
</comment>
<dbReference type="Pfam" id="PF03016">
    <property type="entry name" value="Exostosin_GT47"/>
    <property type="match status" value="1"/>
</dbReference>
<evidence type="ECO:0000256" key="1">
    <source>
        <dbReference type="ARBA" id="ARBA00004323"/>
    </source>
</evidence>
<dbReference type="AlphaFoldDB" id="A0ABD1B3X7"/>
<name>A0ABD1B3X7_CARAN</name>